<reference evidence="2 3" key="1">
    <citation type="submission" date="2023-03" db="EMBL/GenBank/DDBJ databases">
        <title>High recombination rates correlate with genetic variation in Cardiocondyla obscurior ants.</title>
        <authorList>
            <person name="Errbii M."/>
        </authorList>
    </citation>
    <scope>NUCLEOTIDE SEQUENCE [LARGE SCALE GENOMIC DNA]</scope>
    <source>
        <strain evidence="2">Alpha-2009</strain>
        <tissue evidence="2">Whole body</tissue>
    </source>
</reference>
<organism evidence="2 3">
    <name type="scientific">Cardiocondyla obscurior</name>
    <dbReference type="NCBI Taxonomy" id="286306"/>
    <lineage>
        <taxon>Eukaryota</taxon>
        <taxon>Metazoa</taxon>
        <taxon>Ecdysozoa</taxon>
        <taxon>Arthropoda</taxon>
        <taxon>Hexapoda</taxon>
        <taxon>Insecta</taxon>
        <taxon>Pterygota</taxon>
        <taxon>Neoptera</taxon>
        <taxon>Endopterygota</taxon>
        <taxon>Hymenoptera</taxon>
        <taxon>Apocrita</taxon>
        <taxon>Aculeata</taxon>
        <taxon>Formicoidea</taxon>
        <taxon>Formicidae</taxon>
        <taxon>Myrmicinae</taxon>
        <taxon>Cardiocondyla</taxon>
    </lineage>
</organism>
<name>A0AAW2FHM3_9HYME</name>
<sequence>MSTFYLNVDWNSDLWRCLLCTGSCGRSHLPACRNSGALTFGSLVICWYLKLRNRIRDLPSHCELRNPLLYGVELEKKKKEKREKSERECCNKSSLSAITDYIFHLCTISTFLLPSFFYFFISFIIIIFIEG</sequence>
<proteinExistence type="predicted"/>
<evidence type="ECO:0000313" key="2">
    <source>
        <dbReference type="EMBL" id="KAL0115333.1"/>
    </source>
</evidence>
<keyword evidence="3" id="KW-1185">Reference proteome</keyword>
<accession>A0AAW2FHM3</accession>
<dbReference type="Proteomes" id="UP001430953">
    <property type="component" value="Unassembled WGS sequence"/>
</dbReference>
<keyword evidence="1" id="KW-1133">Transmembrane helix</keyword>
<dbReference type="EMBL" id="JADYXP020000010">
    <property type="protein sequence ID" value="KAL0115333.1"/>
    <property type="molecule type" value="Genomic_DNA"/>
</dbReference>
<feature type="transmembrane region" description="Helical" evidence="1">
    <location>
        <begin position="101"/>
        <end position="129"/>
    </location>
</feature>
<evidence type="ECO:0000313" key="3">
    <source>
        <dbReference type="Proteomes" id="UP001430953"/>
    </source>
</evidence>
<gene>
    <name evidence="2" type="ORF">PUN28_010693</name>
</gene>
<protein>
    <submittedName>
        <fullName evidence="2">Uncharacterized protein</fullName>
    </submittedName>
</protein>
<evidence type="ECO:0000256" key="1">
    <source>
        <dbReference type="SAM" id="Phobius"/>
    </source>
</evidence>
<dbReference type="AlphaFoldDB" id="A0AAW2FHM3"/>
<keyword evidence="1" id="KW-0472">Membrane</keyword>
<keyword evidence="1" id="KW-0812">Transmembrane</keyword>
<comment type="caution">
    <text evidence="2">The sequence shown here is derived from an EMBL/GenBank/DDBJ whole genome shotgun (WGS) entry which is preliminary data.</text>
</comment>